<dbReference type="PROSITE" id="PS50088">
    <property type="entry name" value="ANK_REPEAT"/>
    <property type="match status" value="2"/>
</dbReference>
<dbReference type="PROSITE" id="PS50002">
    <property type="entry name" value="SH3"/>
    <property type="match status" value="1"/>
</dbReference>
<dbReference type="Proteomes" id="UP000668214">
    <property type="component" value="Unassembled WGS sequence"/>
</dbReference>
<evidence type="ECO:0000313" key="13">
    <source>
        <dbReference type="Proteomes" id="UP000668214"/>
    </source>
</evidence>
<accession>A0A836F7Y6</accession>
<dbReference type="GO" id="GO:0042981">
    <property type="term" value="P:regulation of apoptotic process"/>
    <property type="evidence" value="ECO:0007669"/>
    <property type="project" value="InterPro"/>
</dbReference>
<dbReference type="GO" id="GO:0006915">
    <property type="term" value="P:apoptotic process"/>
    <property type="evidence" value="ECO:0007669"/>
    <property type="project" value="UniProtKB-KW"/>
</dbReference>
<keyword evidence="13" id="KW-1185">Reference proteome</keyword>
<proteinExistence type="predicted"/>
<feature type="compositionally biased region" description="Basic and acidic residues" evidence="10">
    <location>
        <begin position="705"/>
        <end position="728"/>
    </location>
</feature>
<feature type="compositionally biased region" description="Pro residues" evidence="10">
    <location>
        <begin position="887"/>
        <end position="897"/>
    </location>
</feature>
<feature type="compositionally biased region" description="Low complexity" evidence="10">
    <location>
        <begin position="415"/>
        <end position="439"/>
    </location>
</feature>
<evidence type="ECO:0000256" key="9">
    <source>
        <dbReference type="SAM" id="Coils"/>
    </source>
</evidence>
<dbReference type="PROSITE" id="PS50297">
    <property type="entry name" value="ANK_REP_REGION"/>
    <property type="match status" value="2"/>
</dbReference>
<feature type="compositionally biased region" description="Low complexity" evidence="10">
    <location>
        <begin position="476"/>
        <end position="509"/>
    </location>
</feature>
<feature type="compositionally biased region" description="Basic and acidic residues" evidence="10">
    <location>
        <begin position="804"/>
        <end position="836"/>
    </location>
</feature>
<feature type="coiled-coil region" evidence="9">
    <location>
        <begin position="92"/>
        <end position="155"/>
    </location>
</feature>
<evidence type="ECO:0000256" key="3">
    <source>
        <dbReference type="ARBA" id="ARBA00022703"/>
    </source>
</evidence>
<dbReference type="SUPFAM" id="SSF50044">
    <property type="entry name" value="SH3-domain"/>
    <property type="match status" value="1"/>
</dbReference>
<dbReference type="InterPro" id="IPR001452">
    <property type="entry name" value="SH3_domain"/>
</dbReference>
<feature type="repeat" description="ANK" evidence="7">
    <location>
        <begin position="1136"/>
        <end position="1168"/>
    </location>
</feature>
<evidence type="ECO:0000256" key="2">
    <source>
        <dbReference type="ARBA" id="ARBA00022443"/>
    </source>
</evidence>
<feature type="compositionally biased region" description="Gly residues" evidence="10">
    <location>
        <begin position="212"/>
        <end position="224"/>
    </location>
</feature>
<keyword evidence="4" id="KW-0677">Repeat</keyword>
<feature type="domain" description="SH3" evidence="11">
    <location>
        <begin position="1202"/>
        <end position="1264"/>
    </location>
</feature>
<dbReference type="InterPro" id="IPR002110">
    <property type="entry name" value="Ankyrin_rpt"/>
</dbReference>
<sequence length="1272" mass="141271">MLACVYPREKFEVKTVAVKLHHGKSKRKSKSVPAKEKLPSNATETECNNGEQVSSEPDIAPSDFHLFRSMAHGLADRLKNLAVGGGGAVLVLSELESMAARQQREIAQQRRLLEQKEARLAVLRGAQEPAQQDRLARLRHKLDQQQSKLNRLRLLRSQTDQSRVNNATLTSDLDCIRALFNEKEKELSLAVAKVEELTRQLEELRGRQNAPAGGGSAGDIGGSLTGATGNGHLVTPASAELEKLRRELMYRNKMNEQQNQVVSQQRQALAQRQAEMASIDARIAQLQSRLQRKRALNQRLTQVGPNGGGVNNTGFPDTKLDSFNNSGKLRPAGNIAAIEPYSHIPNDNDFNLNKNDPKYQTLPYNTKFTMNFKAIEDDVNKNKIQHSASASQLGQRPIFQQYGYQIVHSQSQSHIQGQSQLLGSNQQQQQHNQNLGNQSTTIQSSCNHNNNNNNNNNSNNLICNTAHNFSPDNLSQGLRLHQGHQHQQQSQTQQQQQHQNGNLQQKQHNVSGSISGASTTSNLVGVTVPSIIQTTQNQHRNLQQTVGGHQKPVSSVAPSFSVKSQIYQTSSTKIHPVMPQTLSLLGRGHNNAAQNYIGNNQQLATANTQLQSSAGNQEANYRHGYPVAQQQQQQQQQQYPNQTTNIHASSPAAVYQIQSSSNLVGLHGTTTTFGNSSQKYNQSSQVLSPNDLGQSQDQILNNQKTKFESSKSQDKFEHALPSNNKHEQQQQQIRLSNKYDHNPTFKHESSSASQYKSEYKPESNKYESSGQSKFEMVSAKYEPNSTTKHTVDHVATKFEIPAKTPDRPFEFDKSATKSSDSERKNFNEPRIEDKTKPALPPKPSKPNPPPRLTHHEKIDVSSSEGINECKMTNTNLNSRSDKDEEIPPIPTSEPPESPTETQLANHQIIKARPLTLKKVPISEQPKLRYAKSNVHVSINRRIEMPPAFLFPETEIPADLMQTDQQQQQQQHQQQIIDTTDSCKITNEDNIGDGERLEEVDIIDALNVINIEDKPTKMKTDSELTGGTGGEMEIDGSKISEVMRRKKGNLKSTSTGGSGGKVNLSRRVSFDPLALLLDASLEGELELVKKTAKEVANPSSANDEGITALHNAICAGHLEIVKFLVEFGCDVNAQDSDGWTPLHCAASCNNLSMVRFLVEHGACIFATTLSDHETAAEKCEEDEEGFDGCSEYLYSVQEKLGIMNNGQVYAVFDYEAQHADELSLKNGDSVIVLRKGDDNEREWWWSKLGHKEGYVPRNLLGLYPRVQPAKAID</sequence>
<dbReference type="Pfam" id="PF12796">
    <property type="entry name" value="Ank_2"/>
    <property type="match status" value="1"/>
</dbReference>
<feature type="compositionally biased region" description="Polar residues" evidence="10">
    <location>
        <begin position="860"/>
        <end position="878"/>
    </location>
</feature>
<evidence type="ECO:0000256" key="4">
    <source>
        <dbReference type="ARBA" id="ARBA00022737"/>
    </source>
</evidence>
<feature type="region of interest" description="Disordered" evidence="10">
    <location>
        <begin position="799"/>
        <end position="903"/>
    </location>
</feature>
<dbReference type="SMART" id="SM00326">
    <property type="entry name" value="SH3"/>
    <property type="match status" value="1"/>
</dbReference>
<keyword evidence="3" id="KW-0053">Apoptosis</keyword>
<name>A0A836F7Y6_9HYME</name>
<feature type="region of interest" description="Disordered" evidence="10">
    <location>
        <begin position="675"/>
        <end position="771"/>
    </location>
</feature>
<dbReference type="InterPro" id="IPR047163">
    <property type="entry name" value="ASPP1/2"/>
</dbReference>
<dbReference type="SUPFAM" id="SSF48403">
    <property type="entry name" value="Ankyrin repeat"/>
    <property type="match status" value="1"/>
</dbReference>
<feature type="region of interest" description="Disordered" evidence="10">
    <location>
        <begin position="537"/>
        <end position="556"/>
    </location>
</feature>
<dbReference type="Gene3D" id="1.25.40.20">
    <property type="entry name" value="Ankyrin repeat-containing domain"/>
    <property type="match status" value="1"/>
</dbReference>
<evidence type="ECO:0000313" key="12">
    <source>
        <dbReference type="EMBL" id="KAG5321934.1"/>
    </source>
</evidence>
<feature type="non-terminal residue" evidence="12">
    <location>
        <position position="1272"/>
    </location>
</feature>
<evidence type="ECO:0000256" key="10">
    <source>
        <dbReference type="SAM" id="MobiDB-lite"/>
    </source>
</evidence>
<evidence type="ECO:0000256" key="1">
    <source>
        <dbReference type="ARBA" id="ARBA00004123"/>
    </source>
</evidence>
<feature type="compositionally biased region" description="Low complexity" evidence="10">
    <location>
        <begin position="447"/>
        <end position="460"/>
    </location>
</feature>
<evidence type="ECO:0000256" key="5">
    <source>
        <dbReference type="ARBA" id="ARBA00023043"/>
    </source>
</evidence>
<keyword evidence="5 7" id="KW-0040">ANK repeat</keyword>
<dbReference type="PANTHER" id="PTHR24131:SF10">
    <property type="entry name" value="ANKYRIN-REPEAT, SH3-DOMAIN, AND PROLINE-RICH-REGION CONTAINING PROTEIN, ISOFORM B"/>
    <property type="match status" value="1"/>
</dbReference>
<dbReference type="PANTHER" id="PTHR24131">
    <property type="entry name" value="APOPTOSIS-STIMULATING OF P53 PROTEIN"/>
    <property type="match status" value="1"/>
</dbReference>
<feature type="region of interest" description="Disordered" evidence="10">
    <location>
        <begin position="205"/>
        <end position="235"/>
    </location>
</feature>
<comment type="caution">
    <text evidence="12">The sequence shown here is derived from an EMBL/GenBank/DDBJ whole genome shotgun (WGS) entry which is preliminary data.</text>
</comment>
<dbReference type="GO" id="GO:0005634">
    <property type="term" value="C:nucleus"/>
    <property type="evidence" value="ECO:0007669"/>
    <property type="project" value="UniProtKB-SubCell"/>
</dbReference>
<protein>
    <submittedName>
        <fullName evidence="12">ASPP1 protein</fullName>
    </submittedName>
</protein>
<gene>
    <name evidence="12" type="primary">Ppp1r13b</name>
    <name evidence="12" type="ORF">G6Z78_0003146</name>
</gene>
<dbReference type="EMBL" id="JAANIA010001052">
    <property type="protein sequence ID" value="KAG5321934.1"/>
    <property type="molecule type" value="Genomic_DNA"/>
</dbReference>
<dbReference type="AlphaFoldDB" id="A0A836F7Y6"/>
<dbReference type="Pfam" id="PF00018">
    <property type="entry name" value="SH3_1"/>
    <property type="match status" value="1"/>
</dbReference>
<feature type="repeat" description="ANK" evidence="7">
    <location>
        <begin position="1103"/>
        <end position="1135"/>
    </location>
</feature>
<feature type="region of interest" description="Disordered" evidence="10">
    <location>
        <begin position="415"/>
        <end position="518"/>
    </location>
</feature>
<feature type="region of interest" description="Disordered" evidence="10">
    <location>
        <begin position="22"/>
        <end position="56"/>
    </location>
</feature>
<evidence type="ECO:0000256" key="8">
    <source>
        <dbReference type="PROSITE-ProRule" id="PRU00192"/>
    </source>
</evidence>
<keyword evidence="6" id="KW-0539">Nucleus</keyword>
<comment type="subcellular location">
    <subcellularLocation>
        <location evidence="1">Nucleus</location>
    </subcellularLocation>
</comment>
<feature type="coiled-coil region" evidence="9">
    <location>
        <begin position="269"/>
        <end position="303"/>
    </location>
</feature>
<feature type="compositionally biased region" description="Pro residues" evidence="10">
    <location>
        <begin position="838"/>
        <end position="851"/>
    </location>
</feature>
<feature type="compositionally biased region" description="Basic and acidic residues" evidence="10">
    <location>
        <begin position="737"/>
        <end position="749"/>
    </location>
</feature>
<evidence type="ECO:0000256" key="7">
    <source>
        <dbReference type="PROSITE-ProRule" id="PRU00023"/>
    </source>
</evidence>
<dbReference type="CDD" id="cd11807">
    <property type="entry name" value="SH3_ASPP"/>
    <property type="match status" value="1"/>
</dbReference>
<organism evidence="12 13">
    <name type="scientific">Pseudoatta argentina</name>
    <dbReference type="NCBI Taxonomy" id="621737"/>
    <lineage>
        <taxon>Eukaryota</taxon>
        <taxon>Metazoa</taxon>
        <taxon>Ecdysozoa</taxon>
        <taxon>Arthropoda</taxon>
        <taxon>Hexapoda</taxon>
        <taxon>Insecta</taxon>
        <taxon>Pterygota</taxon>
        <taxon>Neoptera</taxon>
        <taxon>Endopterygota</taxon>
        <taxon>Hymenoptera</taxon>
        <taxon>Apocrita</taxon>
        <taxon>Aculeata</taxon>
        <taxon>Formicoidea</taxon>
        <taxon>Formicidae</taxon>
        <taxon>Myrmicinae</taxon>
        <taxon>Pseudoatta</taxon>
    </lineage>
</organism>
<dbReference type="GO" id="GO:0002039">
    <property type="term" value="F:p53 binding"/>
    <property type="evidence" value="ECO:0007669"/>
    <property type="project" value="InterPro"/>
</dbReference>
<keyword evidence="9" id="KW-0175">Coiled coil</keyword>
<feature type="compositionally biased region" description="Polar residues" evidence="10">
    <location>
        <begin position="40"/>
        <end position="55"/>
    </location>
</feature>
<feature type="compositionally biased region" description="Polar residues" evidence="10">
    <location>
        <begin position="461"/>
        <end position="475"/>
    </location>
</feature>
<dbReference type="SMART" id="SM00248">
    <property type="entry name" value="ANK"/>
    <property type="match status" value="2"/>
</dbReference>
<keyword evidence="2 8" id="KW-0728">SH3 domain</keyword>
<dbReference type="FunFam" id="1.25.40.20:FF:000008">
    <property type="entry name" value="Apoptosis-stimulating of p53 protein 2 isoform 1"/>
    <property type="match status" value="1"/>
</dbReference>
<reference evidence="12" key="1">
    <citation type="submission" date="2020-02" db="EMBL/GenBank/DDBJ databases">
        <title>Relaxed selection underlies rapid genomic changes in the transitions from sociality to social parasitism in ants.</title>
        <authorList>
            <person name="Bi X."/>
        </authorList>
    </citation>
    <scope>NUCLEOTIDE SEQUENCE</scope>
    <source>
        <strain evidence="12">BGI-DK2014c</strain>
        <tissue evidence="12">Whole body</tissue>
    </source>
</reference>
<dbReference type="InterPro" id="IPR036028">
    <property type="entry name" value="SH3-like_dom_sf"/>
</dbReference>
<feature type="non-terminal residue" evidence="12">
    <location>
        <position position="1"/>
    </location>
</feature>
<dbReference type="InterPro" id="IPR036770">
    <property type="entry name" value="Ankyrin_rpt-contain_sf"/>
</dbReference>
<evidence type="ECO:0000259" key="11">
    <source>
        <dbReference type="PROSITE" id="PS50002"/>
    </source>
</evidence>
<evidence type="ECO:0000256" key="6">
    <source>
        <dbReference type="ARBA" id="ARBA00023242"/>
    </source>
</evidence>
<feature type="compositionally biased region" description="Polar residues" evidence="10">
    <location>
        <begin position="675"/>
        <end position="704"/>
    </location>
</feature>